<dbReference type="PANTHER" id="PTHR11586:SF33">
    <property type="entry name" value="AMINOACYL TRNA SYNTHASE COMPLEX-INTERACTING MULTIFUNCTIONAL PROTEIN 1"/>
    <property type="match status" value="1"/>
</dbReference>
<dbReference type="PANTHER" id="PTHR11586">
    <property type="entry name" value="TRNA-AMINOACYLATION COFACTOR ARC1 FAMILY MEMBER"/>
    <property type="match status" value="1"/>
</dbReference>
<reference evidence="10 11" key="1">
    <citation type="journal article" date="2022" name="Nat. Genet.">
        <title>Improved pea reference genome and pan-genome highlight genomic features and evolutionary characteristics.</title>
        <authorList>
            <person name="Yang T."/>
            <person name="Liu R."/>
            <person name="Luo Y."/>
            <person name="Hu S."/>
            <person name="Wang D."/>
            <person name="Wang C."/>
            <person name="Pandey M.K."/>
            <person name="Ge S."/>
            <person name="Xu Q."/>
            <person name="Li N."/>
            <person name="Li G."/>
            <person name="Huang Y."/>
            <person name="Saxena R.K."/>
            <person name="Ji Y."/>
            <person name="Li M."/>
            <person name="Yan X."/>
            <person name="He Y."/>
            <person name="Liu Y."/>
            <person name="Wang X."/>
            <person name="Xiang C."/>
            <person name="Varshney R.K."/>
            <person name="Ding H."/>
            <person name="Gao S."/>
            <person name="Zong X."/>
        </authorList>
    </citation>
    <scope>NUCLEOTIDE SEQUENCE [LARGE SCALE GENOMIC DNA]</scope>
    <source>
        <strain evidence="10 11">cv. Zhongwan 6</strain>
    </source>
</reference>
<dbReference type="GO" id="GO:0000049">
    <property type="term" value="F:tRNA binding"/>
    <property type="evidence" value="ECO:0007669"/>
    <property type="project" value="UniProtKB-UniRule"/>
</dbReference>
<evidence type="ECO:0000313" key="11">
    <source>
        <dbReference type="Proteomes" id="UP001058974"/>
    </source>
</evidence>
<dbReference type="GO" id="GO:0006412">
    <property type="term" value="P:translation"/>
    <property type="evidence" value="ECO:0007669"/>
    <property type="project" value="UniProtKB-KW"/>
</dbReference>
<dbReference type="Gramene" id="Psat05G0216200-T2">
    <property type="protein sequence ID" value="KAI5405273.1"/>
    <property type="gene ID" value="KIW84_052162"/>
</dbReference>
<feature type="chain" id="PRO_5038350441" description="tRNA-binding domain-containing protein" evidence="8">
    <location>
        <begin position="16"/>
        <end position="254"/>
    </location>
</feature>
<dbReference type="InterPro" id="IPR002547">
    <property type="entry name" value="tRNA-bd_dom"/>
</dbReference>
<keyword evidence="8" id="KW-0732">Signal</keyword>
<keyword evidence="5" id="KW-0648">Protein biosynthesis</keyword>
<evidence type="ECO:0000256" key="1">
    <source>
        <dbReference type="ARBA" id="ARBA00004496"/>
    </source>
</evidence>
<dbReference type="GO" id="GO:0005737">
    <property type="term" value="C:cytoplasm"/>
    <property type="evidence" value="ECO:0007669"/>
    <property type="project" value="UniProtKB-SubCell"/>
</dbReference>
<protein>
    <recommendedName>
        <fullName evidence="9">tRNA-binding domain-containing protein</fullName>
    </recommendedName>
</protein>
<dbReference type="Pfam" id="PF01588">
    <property type="entry name" value="tRNA_bind"/>
    <property type="match status" value="1"/>
</dbReference>
<evidence type="ECO:0000256" key="8">
    <source>
        <dbReference type="SAM" id="SignalP"/>
    </source>
</evidence>
<evidence type="ECO:0000256" key="5">
    <source>
        <dbReference type="ARBA" id="ARBA00022917"/>
    </source>
</evidence>
<dbReference type="InterPro" id="IPR012340">
    <property type="entry name" value="NA-bd_OB-fold"/>
</dbReference>
<comment type="caution">
    <text evidence="10">The sequence shown here is derived from an EMBL/GenBank/DDBJ whole genome shotgun (WGS) entry which is preliminary data.</text>
</comment>
<dbReference type="InterPro" id="IPR051270">
    <property type="entry name" value="Tyrosine-tRNA_ligase_regulator"/>
</dbReference>
<dbReference type="EMBL" id="JAMSHJ010000005">
    <property type="protein sequence ID" value="KAI5405273.1"/>
    <property type="molecule type" value="Genomic_DNA"/>
</dbReference>
<evidence type="ECO:0000256" key="2">
    <source>
        <dbReference type="ARBA" id="ARBA00022490"/>
    </source>
</evidence>
<keyword evidence="3 6" id="KW-0820">tRNA-binding</keyword>
<dbReference type="AlphaFoldDB" id="A0A9D4WPL5"/>
<dbReference type="SUPFAM" id="SSF50249">
    <property type="entry name" value="Nucleic acid-binding proteins"/>
    <property type="match status" value="1"/>
</dbReference>
<evidence type="ECO:0000256" key="4">
    <source>
        <dbReference type="ARBA" id="ARBA00022884"/>
    </source>
</evidence>
<dbReference type="PROSITE" id="PS50886">
    <property type="entry name" value="TRBD"/>
    <property type="match status" value="1"/>
</dbReference>
<dbReference type="Gene3D" id="2.40.50.140">
    <property type="entry name" value="Nucleic acid-binding proteins"/>
    <property type="match status" value="1"/>
</dbReference>
<evidence type="ECO:0000256" key="6">
    <source>
        <dbReference type="PROSITE-ProRule" id="PRU00209"/>
    </source>
</evidence>
<name>A0A9D4WPL5_PEA</name>
<feature type="domain" description="TRNA-binding" evidence="9">
    <location>
        <begin position="93"/>
        <end position="196"/>
    </location>
</feature>
<organism evidence="10 11">
    <name type="scientific">Pisum sativum</name>
    <name type="common">Garden pea</name>
    <name type="synonym">Lathyrus oleraceus</name>
    <dbReference type="NCBI Taxonomy" id="3888"/>
    <lineage>
        <taxon>Eukaryota</taxon>
        <taxon>Viridiplantae</taxon>
        <taxon>Streptophyta</taxon>
        <taxon>Embryophyta</taxon>
        <taxon>Tracheophyta</taxon>
        <taxon>Spermatophyta</taxon>
        <taxon>Magnoliopsida</taxon>
        <taxon>eudicotyledons</taxon>
        <taxon>Gunneridae</taxon>
        <taxon>Pentapetalae</taxon>
        <taxon>rosids</taxon>
        <taxon>fabids</taxon>
        <taxon>Fabales</taxon>
        <taxon>Fabaceae</taxon>
        <taxon>Papilionoideae</taxon>
        <taxon>50 kb inversion clade</taxon>
        <taxon>NPAAA clade</taxon>
        <taxon>Hologalegina</taxon>
        <taxon>IRL clade</taxon>
        <taxon>Fabeae</taxon>
        <taxon>Lathyrus</taxon>
    </lineage>
</organism>
<accession>A0A9D4WPL5</accession>
<evidence type="ECO:0000259" key="9">
    <source>
        <dbReference type="PROSITE" id="PS50886"/>
    </source>
</evidence>
<dbReference type="CDD" id="cd02799">
    <property type="entry name" value="tRNA_bind_EMAP-II_like"/>
    <property type="match status" value="1"/>
</dbReference>
<evidence type="ECO:0000256" key="7">
    <source>
        <dbReference type="SAM" id="MobiDB-lite"/>
    </source>
</evidence>
<comment type="subcellular location">
    <subcellularLocation>
        <location evidence="1">Cytoplasm</location>
    </subcellularLocation>
</comment>
<dbReference type="FunFam" id="2.40.50.140:FF:000047">
    <property type="entry name" value="tyrosine--tRNA ligase, cytoplasmic isoform X2"/>
    <property type="match status" value="1"/>
</dbReference>
<feature type="region of interest" description="Disordered" evidence="7">
    <location>
        <begin position="55"/>
        <end position="84"/>
    </location>
</feature>
<evidence type="ECO:0000313" key="10">
    <source>
        <dbReference type="EMBL" id="KAI5405273.1"/>
    </source>
</evidence>
<keyword evidence="2" id="KW-0963">Cytoplasm</keyword>
<keyword evidence="4 6" id="KW-0694">RNA-binding</keyword>
<evidence type="ECO:0000256" key="3">
    <source>
        <dbReference type="ARBA" id="ARBA00022555"/>
    </source>
</evidence>
<dbReference type="Proteomes" id="UP001058974">
    <property type="component" value="Chromosome 5"/>
</dbReference>
<sequence>MWIISFLLLVKSVTTYDFSYSLSLTNCISVQLFHHGFTIQFIYFCKVNGKSTGDTEPAKAKSTGNTEPAKAKAKAKATKPAGKEVAEKENELSVSLLNIQVGLIRKAWKHPSADSLLVEEIDVGDAKLRQVVSGLAKYCSPDELTNRRVALITNVKPGKLRDVTSEGLVLCASNEGSTIVEPLLPPEGAKIGERVSFAGIDGKPEDVLNPKKKQLEKITPHLFTDDNGVATFKGIPFMTSGGPCTSSISRATIK</sequence>
<feature type="signal peptide" evidence="8">
    <location>
        <begin position="1"/>
        <end position="15"/>
    </location>
</feature>
<gene>
    <name evidence="10" type="ORF">KIW84_052162</name>
</gene>
<keyword evidence="11" id="KW-1185">Reference proteome</keyword>
<proteinExistence type="predicted"/>